<dbReference type="PANTHER" id="PTHR32114">
    <property type="entry name" value="ABC TRANSPORTER ABCH.3"/>
    <property type="match status" value="1"/>
</dbReference>
<comment type="similarity">
    <text evidence="2">Belongs to the Sph1/Sph2 family.</text>
</comment>
<dbReference type="InterPro" id="IPR038729">
    <property type="entry name" value="Rad50/SbcC_AAA"/>
</dbReference>
<dbReference type="GO" id="GO:0006302">
    <property type="term" value="P:double-strand break repair"/>
    <property type="evidence" value="ECO:0007669"/>
    <property type="project" value="InterPro"/>
</dbReference>
<evidence type="ECO:0000313" key="5">
    <source>
        <dbReference type="EMBL" id="KKH66085.1"/>
    </source>
</evidence>
<feature type="domain" description="Rad50/SbcC-type AAA" evidence="4">
    <location>
        <begin position="8"/>
        <end position="229"/>
    </location>
</feature>
<sequence>MRFNISSIDLTNFRQYRGTQTINFDIDNSKNVSIILGKNGAGKSNILNALTWCFYGVEVHKDKETSVREGMPIINTSAVASLDYNQSTYAEVVVHIITNMGPWTIKRRIEGNKKNDGNLYLKPSELTVIYPVGNQDKVETGEDTQILVNNLLPEALKGFFFIDGEQLREFFKFSTPRKIADAIDKVSQLELLYKSEEHLKLMESTLRKGVKSTTPELEKVQREIQDIENWIEQTKKIIEQKEFENDKNNEELIEINSFLKENNIPKVSILQLSLIHI</sequence>
<dbReference type="Gene3D" id="3.40.50.300">
    <property type="entry name" value="P-loop containing nucleotide triphosphate hydrolases"/>
    <property type="match status" value="1"/>
</dbReference>
<dbReference type="GO" id="GO:0016887">
    <property type="term" value="F:ATP hydrolysis activity"/>
    <property type="evidence" value="ECO:0007669"/>
    <property type="project" value="InterPro"/>
</dbReference>
<evidence type="ECO:0000256" key="1">
    <source>
        <dbReference type="ARBA" id="ARBA00023054"/>
    </source>
</evidence>
<keyword evidence="1 3" id="KW-0175">Coiled coil</keyword>
<dbReference type="Pfam" id="PF13476">
    <property type="entry name" value="AAA_23"/>
    <property type="match status" value="1"/>
</dbReference>
<comment type="caution">
    <text evidence="5">The sequence shown here is derived from an EMBL/GenBank/DDBJ whole genome shotgun (WGS) entry which is preliminary data.</text>
</comment>
<name>A0A0F8QKM7_METMZ</name>
<evidence type="ECO:0000256" key="3">
    <source>
        <dbReference type="SAM" id="Coils"/>
    </source>
</evidence>
<proteinExistence type="inferred from homology"/>
<dbReference type="AlphaFoldDB" id="A0A0F8QKM7"/>
<reference evidence="5" key="1">
    <citation type="journal article" date="2015" name="ISME J.">
        <title>Genomic and phenotypic differentiation among Methanosarcina mazei populations from Columbia River sediment.</title>
        <authorList>
            <person name="Youngblut N.D."/>
            <person name="Wirth J.S."/>
            <person name="Henriksen J.R."/>
            <person name="Smith M."/>
            <person name="Simon H."/>
            <person name="Metcalf W.W."/>
            <person name="Whitaker R.J."/>
        </authorList>
    </citation>
    <scope>NUCLEOTIDE SEQUENCE [LARGE SCALE GENOMIC DNA]</scope>
    <source>
        <strain evidence="5">1.H.A.2.8</strain>
    </source>
</reference>
<evidence type="ECO:0000259" key="4">
    <source>
        <dbReference type="Pfam" id="PF13476"/>
    </source>
</evidence>
<dbReference type="PATRIC" id="fig|2209.86.peg.3100"/>
<dbReference type="PANTHER" id="PTHR32114:SF2">
    <property type="entry name" value="ABC TRANSPORTER ABCH.3"/>
    <property type="match status" value="1"/>
</dbReference>
<dbReference type="InterPro" id="IPR027417">
    <property type="entry name" value="P-loop_NTPase"/>
</dbReference>
<feature type="coiled-coil region" evidence="3">
    <location>
        <begin position="217"/>
        <end position="251"/>
    </location>
</feature>
<gene>
    <name evidence="5" type="ORF">DU73_14405</name>
</gene>
<protein>
    <recommendedName>
        <fullName evidence="4">Rad50/SbcC-type AAA domain-containing protein</fullName>
    </recommendedName>
</protein>
<dbReference type="EMBL" id="JJQP01000146">
    <property type="protein sequence ID" value="KKH66085.1"/>
    <property type="molecule type" value="Genomic_DNA"/>
</dbReference>
<evidence type="ECO:0000256" key="2">
    <source>
        <dbReference type="ARBA" id="ARBA00049666"/>
    </source>
</evidence>
<dbReference type="SUPFAM" id="SSF52540">
    <property type="entry name" value="P-loop containing nucleoside triphosphate hydrolases"/>
    <property type="match status" value="1"/>
</dbReference>
<accession>A0A0F8QKM7</accession>
<organism evidence="5">
    <name type="scientific">Methanosarcina mazei</name>
    <name type="common">Methanosarcina frisia</name>
    <dbReference type="NCBI Taxonomy" id="2209"/>
    <lineage>
        <taxon>Archaea</taxon>
        <taxon>Methanobacteriati</taxon>
        <taxon>Methanobacteriota</taxon>
        <taxon>Stenosarchaea group</taxon>
        <taxon>Methanomicrobia</taxon>
        <taxon>Methanosarcinales</taxon>
        <taxon>Methanosarcinaceae</taxon>
        <taxon>Methanosarcina</taxon>
    </lineage>
</organism>